<evidence type="ECO:0000313" key="2">
    <source>
        <dbReference type="Proteomes" id="UP000027616"/>
    </source>
</evidence>
<evidence type="ECO:0000313" key="1">
    <source>
        <dbReference type="EMBL" id="CDN32983.1"/>
    </source>
</evidence>
<keyword evidence="2" id="KW-1185">Reference proteome</keyword>
<dbReference type="AlphaFoldDB" id="A0A060RED4"/>
<dbReference type="STRING" id="1433126.BN938_2918"/>
<accession>A0A060RED4</accession>
<proteinExistence type="predicted"/>
<dbReference type="KEGG" id="rbc:BN938_2918"/>
<dbReference type="HOGENOM" id="CLU_3027367_0_0_10"/>
<dbReference type="Proteomes" id="UP000027616">
    <property type="component" value="Chromosome I"/>
</dbReference>
<reference evidence="1 2" key="1">
    <citation type="journal article" date="2015" name="Genome Announc.">
        <title>Complete Genome Sequence of the Novel Leech Symbiont Mucinivorans hirudinis M3T.</title>
        <authorList>
            <person name="Nelson M.C."/>
            <person name="Bomar L."/>
            <person name="Graf J."/>
        </authorList>
    </citation>
    <scope>NUCLEOTIDE SEQUENCE [LARGE SCALE GENOMIC DNA]</scope>
    <source>
        <strain evidence="2">M3</strain>
    </source>
</reference>
<protein>
    <submittedName>
        <fullName evidence="1">Uncharacterized protein</fullName>
    </submittedName>
</protein>
<dbReference type="EMBL" id="HG934468">
    <property type="protein sequence ID" value="CDN32983.1"/>
    <property type="molecule type" value="Genomic_DNA"/>
</dbReference>
<name>A0A060RED4_9BACT</name>
<sequence length="55" mass="6186">MLTPGYLPDLCSDEIVQIRRGLTYMMEQSAYIPAQQAMFTADPRGIILPQNRTAV</sequence>
<gene>
    <name evidence="1" type="ORF">BN938_2918</name>
</gene>
<organism evidence="1 2">
    <name type="scientific">Mucinivorans hirudinis</name>
    <dbReference type="NCBI Taxonomy" id="1433126"/>
    <lineage>
        <taxon>Bacteria</taxon>
        <taxon>Pseudomonadati</taxon>
        <taxon>Bacteroidota</taxon>
        <taxon>Bacteroidia</taxon>
        <taxon>Bacteroidales</taxon>
        <taxon>Rikenellaceae</taxon>
        <taxon>Mucinivorans</taxon>
    </lineage>
</organism>